<accession>A0AAD4BCU1</accession>
<evidence type="ECO:0000256" key="1">
    <source>
        <dbReference type="SAM" id="MobiDB-lite"/>
    </source>
</evidence>
<proteinExistence type="predicted"/>
<dbReference type="Proteomes" id="UP001194468">
    <property type="component" value="Unassembled WGS sequence"/>
</dbReference>
<feature type="compositionally biased region" description="Basic and acidic residues" evidence="1">
    <location>
        <begin position="113"/>
        <end position="125"/>
    </location>
</feature>
<comment type="caution">
    <text evidence="2">The sequence shown here is derived from an EMBL/GenBank/DDBJ whole genome shotgun (WGS) entry which is preliminary data.</text>
</comment>
<keyword evidence="3" id="KW-1185">Reference proteome</keyword>
<feature type="region of interest" description="Disordered" evidence="1">
    <location>
        <begin position="72"/>
        <end position="132"/>
    </location>
</feature>
<reference evidence="2" key="1">
    <citation type="submission" date="2019-10" db="EMBL/GenBank/DDBJ databases">
        <authorList>
            <consortium name="DOE Joint Genome Institute"/>
            <person name="Kuo A."/>
            <person name="Miyauchi S."/>
            <person name="Kiss E."/>
            <person name="Drula E."/>
            <person name="Kohler A."/>
            <person name="Sanchez-Garcia M."/>
            <person name="Andreopoulos B."/>
            <person name="Barry K.W."/>
            <person name="Bonito G."/>
            <person name="Buee M."/>
            <person name="Carver A."/>
            <person name="Chen C."/>
            <person name="Cichocki N."/>
            <person name="Clum A."/>
            <person name="Culley D."/>
            <person name="Crous P.W."/>
            <person name="Fauchery L."/>
            <person name="Girlanda M."/>
            <person name="Hayes R."/>
            <person name="Keri Z."/>
            <person name="LaButti K."/>
            <person name="Lipzen A."/>
            <person name="Lombard V."/>
            <person name="Magnuson J."/>
            <person name="Maillard F."/>
            <person name="Morin E."/>
            <person name="Murat C."/>
            <person name="Nolan M."/>
            <person name="Ohm R."/>
            <person name="Pangilinan J."/>
            <person name="Pereira M."/>
            <person name="Perotto S."/>
            <person name="Peter M."/>
            <person name="Riley R."/>
            <person name="Sitrit Y."/>
            <person name="Stielow B."/>
            <person name="Szollosi G."/>
            <person name="Zifcakova L."/>
            <person name="Stursova M."/>
            <person name="Spatafora J.W."/>
            <person name="Tedersoo L."/>
            <person name="Vaario L.-M."/>
            <person name="Yamada A."/>
            <person name="Yan M."/>
            <person name="Wang P."/>
            <person name="Xu J."/>
            <person name="Bruns T."/>
            <person name="Baldrian P."/>
            <person name="Vilgalys R."/>
            <person name="Henrissat B."/>
            <person name="Grigoriev I.V."/>
            <person name="Hibbett D."/>
            <person name="Nagy L.G."/>
            <person name="Martin F.M."/>
        </authorList>
    </citation>
    <scope>NUCLEOTIDE SEQUENCE</scope>
    <source>
        <strain evidence="2">BED1</strain>
    </source>
</reference>
<feature type="compositionally biased region" description="Polar residues" evidence="1">
    <location>
        <begin position="96"/>
        <end position="109"/>
    </location>
</feature>
<name>A0AAD4BCU1_BOLED</name>
<gene>
    <name evidence="2" type="ORF">L210DRAFT_3635996</name>
</gene>
<evidence type="ECO:0000313" key="2">
    <source>
        <dbReference type="EMBL" id="KAF8418478.1"/>
    </source>
</evidence>
<organism evidence="2 3">
    <name type="scientific">Boletus edulis BED1</name>
    <dbReference type="NCBI Taxonomy" id="1328754"/>
    <lineage>
        <taxon>Eukaryota</taxon>
        <taxon>Fungi</taxon>
        <taxon>Dikarya</taxon>
        <taxon>Basidiomycota</taxon>
        <taxon>Agaricomycotina</taxon>
        <taxon>Agaricomycetes</taxon>
        <taxon>Agaricomycetidae</taxon>
        <taxon>Boletales</taxon>
        <taxon>Boletineae</taxon>
        <taxon>Boletaceae</taxon>
        <taxon>Boletoideae</taxon>
        <taxon>Boletus</taxon>
    </lineage>
</organism>
<evidence type="ECO:0000313" key="3">
    <source>
        <dbReference type="Proteomes" id="UP001194468"/>
    </source>
</evidence>
<dbReference type="AlphaFoldDB" id="A0AAD4BCU1"/>
<dbReference type="EMBL" id="WHUW01000194">
    <property type="protein sequence ID" value="KAF8418478.1"/>
    <property type="molecule type" value="Genomic_DNA"/>
</dbReference>
<protein>
    <submittedName>
        <fullName evidence="2">Uncharacterized protein</fullName>
    </submittedName>
</protein>
<sequence>MTFSRRQSQLRCPLIYRELGKEFSVSDQMDDERFPSEVAPNERLSLIKEDKRATAGFGGSLPAQRKRETWVFCPRRDNQSTRRKGVALPQEIHVGNKQSRSSNDVQSSKNQRRSNEASDKDHDSANEDVMDD</sequence>
<reference evidence="2" key="2">
    <citation type="journal article" date="2020" name="Nat. Commun.">
        <title>Large-scale genome sequencing of mycorrhizal fungi provides insights into the early evolution of symbiotic traits.</title>
        <authorList>
            <person name="Miyauchi S."/>
            <person name="Kiss E."/>
            <person name="Kuo A."/>
            <person name="Drula E."/>
            <person name="Kohler A."/>
            <person name="Sanchez-Garcia M."/>
            <person name="Morin E."/>
            <person name="Andreopoulos B."/>
            <person name="Barry K.W."/>
            <person name="Bonito G."/>
            <person name="Buee M."/>
            <person name="Carver A."/>
            <person name="Chen C."/>
            <person name="Cichocki N."/>
            <person name="Clum A."/>
            <person name="Culley D."/>
            <person name="Crous P.W."/>
            <person name="Fauchery L."/>
            <person name="Girlanda M."/>
            <person name="Hayes R.D."/>
            <person name="Keri Z."/>
            <person name="LaButti K."/>
            <person name="Lipzen A."/>
            <person name="Lombard V."/>
            <person name="Magnuson J."/>
            <person name="Maillard F."/>
            <person name="Murat C."/>
            <person name="Nolan M."/>
            <person name="Ohm R.A."/>
            <person name="Pangilinan J."/>
            <person name="Pereira M.F."/>
            <person name="Perotto S."/>
            <person name="Peter M."/>
            <person name="Pfister S."/>
            <person name="Riley R."/>
            <person name="Sitrit Y."/>
            <person name="Stielow J.B."/>
            <person name="Szollosi G."/>
            <person name="Zifcakova L."/>
            <person name="Stursova M."/>
            <person name="Spatafora J.W."/>
            <person name="Tedersoo L."/>
            <person name="Vaario L.M."/>
            <person name="Yamada A."/>
            <person name="Yan M."/>
            <person name="Wang P."/>
            <person name="Xu J."/>
            <person name="Bruns T."/>
            <person name="Baldrian P."/>
            <person name="Vilgalys R."/>
            <person name="Dunand C."/>
            <person name="Henrissat B."/>
            <person name="Grigoriev I.V."/>
            <person name="Hibbett D."/>
            <person name="Nagy L.G."/>
            <person name="Martin F.M."/>
        </authorList>
    </citation>
    <scope>NUCLEOTIDE SEQUENCE</scope>
    <source>
        <strain evidence="2">BED1</strain>
    </source>
</reference>